<evidence type="ECO:0000256" key="1">
    <source>
        <dbReference type="SAM" id="MobiDB-lite"/>
    </source>
</evidence>
<reference evidence="2 3" key="1">
    <citation type="submission" date="2022-09" db="EMBL/GenBank/DDBJ databases">
        <authorList>
            <person name="Palmer J.M."/>
        </authorList>
    </citation>
    <scope>NUCLEOTIDE SEQUENCE [LARGE SCALE GENOMIC DNA]</scope>
    <source>
        <strain evidence="2 3">DSM 7382</strain>
    </source>
</reference>
<feature type="compositionally biased region" description="Basic and acidic residues" evidence="1">
    <location>
        <begin position="1"/>
        <end position="21"/>
    </location>
</feature>
<keyword evidence="3" id="KW-1185">Reference proteome</keyword>
<accession>A0AAW0FFJ0</accession>
<organism evidence="2 3">
    <name type="scientific">Cerrena zonata</name>
    <dbReference type="NCBI Taxonomy" id="2478898"/>
    <lineage>
        <taxon>Eukaryota</taxon>
        <taxon>Fungi</taxon>
        <taxon>Dikarya</taxon>
        <taxon>Basidiomycota</taxon>
        <taxon>Agaricomycotina</taxon>
        <taxon>Agaricomycetes</taxon>
        <taxon>Polyporales</taxon>
        <taxon>Cerrenaceae</taxon>
        <taxon>Cerrena</taxon>
    </lineage>
</organism>
<feature type="compositionally biased region" description="Acidic residues" evidence="1">
    <location>
        <begin position="40"/>
        <end position="56"/>
    </location>
</feature>
<dbReference type="Proteomes" id="UP001385951">
    <property type="component" value="Unassembled WGS sequence"/>
</dbReference>
<evidence type="ECO:0000313" key="2">
    <source>
        <dbReference type="EMBL" id="KAK7679708.1"/>
    </source>
</evidence>
<name>A0AAW0FFJ0_9APHY</name>
<gene>
    <name evidence="2" type="ORF">QCA50_017207</name>
</gene>
<feature type="region of interest" description="Disordered" evidence="1">
    <location>
        <begin position="1"/>
        <end position="56"/>
    </location>
</feature>
<feature type="compositionally biased region" description="Acidic residues" evidence="1">
    <location>
        <begin position="22"/>
        <end position="31"/>
    </location>
</feature>
<protein>
    <submittedName>
        <fullName evidence="2">Uncharacterized protein</fullName>
    </submittedName>
</protein>
<dbReference type="EMBL" id="JASBNA010000056">
    <property type="protein sequence ID" value="KAK7679708.1"/>
    <property type="molecule type" value="Genomic_DNA"/>
</dbReference>
<proteinExistence type="predicted"/>
<sequence length="78" mass="8704">MHPQKIDQKKEYDTCELKIPSDEENEDDEDVSSAVMESGLNDDDDKTMASEDDSADDDWKLAISDLATSSWVISNFSG</sequence>
<comment type="caution">
    <text evidence="2">The sequence shown here is derived from an EMBL/GenBank/DDBJ whole genome shotgun (WGS) entry which is preliminary data.</text>
</comment>
<dbReference type="AlphaFoldDB" id="A0AAW0FFJ0"/>
<evidence type="ECO:0000313" key="3">
    <source>
        <dbReference type="Proteomes" id="UP001385951"/>
    </source>
</evidence>